<dbReference type="InterPro" id="IPR015421">
    <property type="entry name" value="PyrdxlP-dep_Trfase_major"/>
</dbReference>
<gene>
    <name evidence="8" type="ORF">IFK94_14665</name>
</gene>
<dbReference type="EMBL" id="JACXWD010000079">
    <property type="protein sequence ID" value="MBD3869361.1"/>
    <property type="molecule type" value="Genomic_DNA"/>
</dbReference>
<protein>
    <recommendedName>
        <fullName evidence="6">Aminotransferase</fullName>
        <ecNumber evidence="6">2.6.1.-</ecNumber>
    </recommendedName>
</protein>
<dbReference type="GO" id="GO:0030170">
    <property type="term" value="F:pyridoxal phosphate binding"/>
    <property type="evidence" value="ECO:0007669"/>
    <property type="project" value="InterPro"/>
</dbReference>
<dbReference type="GO" id="GO:0006520">
    <property type="term" value="P:amino acid metabolic process"/>
    <property type="evidence" value="ECO:0007669"/>
    <property type="project" value="InterPro"/>
</dbReference>
<proteinExistence type="inferred from homology"/>
<comment type="similarity">
    <text evidence="2 6">Belongs to the class-I pyridoxal-phosphate-dependent aminotransferase family.</text>
</comment>
<dbReference type="InterPro" id="IPR015424">
    <property type="entry name" value="PyrdxlP-dep_Trfase"/>
</dbReference>
<dbReference type="CDD" id="cd00609">
    <property type="entry name" value="AAT_like"/>
    <property type="match status" value="1"/>
</dbReference>
<name>A0A8J7C3P0_9BACT</name>
<dbReference type="InterPro" id="IPR004839">
    <property type="entry name" value="Aminotransferase_I/II_large"/>
</dbReference>
<dbReference type="Pfam" id="PF00155">
    <property type="entry name" value="Aminotran_1_2"/>
    <property type="match status" value="1"/>
</dbReference>
<dbReference type="Gene3D" id="3.40.640.10">
    <property type="entry name" value="Type I PLP-dependent aspartate aminotransferase-like (Major domain)"/>
    <property type="match status" value="1"/>
</dbReference>
<dbReference type="SUPFAM" id="SSF53383">
    <property type="entry name" value="PLP-dependent transferases"/>
    <property type="match status" value="1"/>
</dbReference>
<dbReference type="PANTHER" id="PTHR46383">
    <property type="entry name" value="ASPARTATE AMINOTRANSFERASE"/>
    <property type="match status" value="1"/>
</dbReference>
<evidence type="ECO:0000256" key="6">
    <source>
        <dbReference type="RuleBase" id="RU000481"/>
    </source>
</evidence>
<reference evidence="8 9" key="1">
    <citation type="submission" date="2020-08" db="EMBL/GenBank/DDBJ databases">
        <title>Acidobacteriota in marine sediments use diverse sulfur dissimilation pathways.</title>
        <authorList>
            <person name="Wasmund K."/>
        </authorList>
    </citation>
    <scope>NUCLEOTIDE SEQUENCE [LARGE SCALE GENOMIC DNA]</scope>
    <source>
        <strain evidence="8">MAG AM4</strain>
    </source>
</reference>
<organism evidence="8 9">
    <name type="scientific">Candidatus Polarisedimenticola svalbardensis</name>
    <dbReference type="NCBI Taxonomy" id="2886004"/>
    <lineage>
        <taxon>Bacteria</taxon>
        <taxon>Pseudomonadati</taxon>
        <taxon>Acidobacteriota</taxon>
        <taxon>Candidatus Polarisedimenticolia</taxon>
        <taxon>Candidatus Polarisedimenticolales</taxon>
        <taxon>Candidatus Polarisedimenticolaceae</taxon>
        <taxon>Candidatus Polarisedimenticola</taxon>
    </lineage>
</organism>
<keyword evidence="4 6" id="KW-0808">Transferase</keyword>
<evidence type="ECO:0000256" key="5">
    <source>
        <dbReference type="ARBA" id="ARBA00022898"/>
    </source>
</evidence>
<evidence type="ECO:0000256" key="2">
    <source>
        <dbReference type="ARBA" id="ARBA00007441"/>
    </source>
</evidence>
<dbReference type="EC" id="2.6.1.-" evidence="6"/>
<keyword evidence="3 6" id="KW-0032">Aminotransferase</keyword>
<dbReference type="GO" id="GO:0008483">
    <property type="term" value="F:transaminase activity"/>
    <property type="evidence" value="ECO:0007669"/>
    <property type="project" value="UniProtKB-KW"/>
</dbReference>
<evidence type="ECO:0000259" key="7">
    <source>
        <dbReference type="Pfam" id="PF00155"/>
    </source>
</evidence>
<evidence type="ECO:0000313" key="9">
    <source>
        <dbReference type="Proteomes" id="UP000648239"/>
    </source>
</evidence>
<feature type="domain" description="Aminotransferase class I/classII large" evidence="7">
    <location>
        <begin position="32"/>
        <end position="382"/>
    </location>
</feature>
<dbReference type="PROSITE" id="PS00105">
    <property type="entry name" value="AA_TRANSFER_CLASS_1"/>
    <property type="match status" value="1"/>
</dbReference>
<dbReference type="PANTHER" id="PTHR46383:SF1">
    <property type="entry name" value="ASPARTATE AMINOTRANSFERASE"/>
    <property type="match status" value="1"/>
</dbReference>
<accession>A0A8J7C3P0</accession>
<dbReference type="InterPro" id="IPR050596">
    <property type="entry name" value="AspAT/PAT-like"/>
</dbReference>
<evidence type="ECO:0000256" key="1">
    <source>
        <dbReference type="ARBA" id="ARBA00001933"/>
    </source>
</evidence>
<evidence type="ECO:0000256" key="3">
    <source>
        <dbReference type="ARBA" id="ARBA00022576"/>
    </source>
</evidence>
<comment type="cofactor">
    <cofactor evidence="1 6">
        <name>pyridoxal 5'-phosphate</name>
        <dbReference type="ChEBI" id="CHEBI:597326"/>
    </cofactor>
</comment>
<evidence type="ECO:0000313" key="8">
    <source>
        <dbReference type="EMBL" id="MBD3869361.1"/>
    </source>
</evidence>
<dbReference type="Gene3D" id="3.90.1150.10">
    <property type="entry name" value="Aspartate Aminotransferase, domain 1"/>
    <property type="match status" value="1"/>
</dbReference>
<dbReference type="InterPro" id="IPR015422">
    <property type="entry name" value="PyrdxlP-dep_Trfase_small"/>
</dbReference>
<dbReference type="InterPro" id="IPR004838">
    <property type="entry name" value="NHTrfase_class1_PyrdxlP-BS"/>
</dbReference>
<keyword evidence="5" id="KW-0663">Pyridoxal phosphate</keyword>
<dbReference type="Proteomes" id="UP000648239">
    <property type="component" value="Unassembled WGS sequence"/>
</dbReference>
<evidence type="ECO:0000256" key="4">
    <source>
        <dbReference type="ARBA" id="ARBA00022679"/>
    </source>
</evidence>
<sequence length="400" mass="43943">MGVISKRTSELGTENAFVVLGEVGQLLAKGEKIISFCIGQPDFPTPDNICNAAIKAIKDGHHGYTPSPGIPEVREAVARFYTRTRGIQVDTEDVVVGCGGKPFIGYAVLSLTDYNAGHEVIYPNPGFPIYKSQVKAHGAVPVELNLRESKGFVFDLDDLKSKVNDNTRLLILCSPGNPTGGVLSKEELEGIADIVRPYENLWIYSDEVYSALVYDGEFQSISAMPGMQERTIIADSASKTFAMTGWRIGYAANKALAPAFTRWVTNTDSCPAHPNQWAVVEALNGSQEKPLEMRDIFLQRRDKIVAGLNEVPGFHCLNPGGAFYVWPNVTEACKMVGAENSEELRKRLLYEAGVAVLSDVHFGTPVVEDGWHIRFSYASSFEAIEAGLQKLQEFMKKNTR</sequence>
<comment type="caution">
    <text evidence="8">The sequence shown here is derived from an EMBL/GenBank/DDBJ whole genome shotgun (WGS) entry which is preliminary data.</text>
</comment>
<dbReference type="AlphaFoldDB" id="A0A8J7C3P0"/>